<dbReference type="InterPro" id="IPR003131">
    <property type="entry name" value="T1-type_BTB"/>
</dbReference>
<dbReference type="PROSITE" id="PS51886">
    <property type="entry name" value="TLDC"/>
    <property type="match status" value="1"/>
</dbReference>
<evidence type="ECO:0000259" key="2">
    <source>
        <dbReference type="PROSITE" id="PS51886"/>
    </source>
</evidence>
<organism evidence="3 4">
    <name type="scientific">Porites lobata</name>
    <dbReference type="NCBI Taxonomy" id="104759"/>
    <lineage>
        <taxon>Eukaryota</taxon>
        <taxon>Metazoa</taxon>
        <taxon>Cnidaria</taxon>
        <taxon>Anthozoa</taxon>
        <taxon>Hexacorallia</taxon>
        <taxon>Scleractinia</taxon>
        <taxon>Fungiina</taxon>
        <taxon>Poritidae</taxon>
        <taxon>Porites</taxon>
    </lineage>
</organism>
<gene>
    <name evidence="3" type="ORF">PLOB_00038653</name>
</gene>
<dbReference type="SUPFAM" id="SSF54695">
    <property type="entry name" value="POZ domain"/>
    <property type="match status" value="1"/>
</dbReference>
<evidence type="ECO:0008006" key="5">
    <source>
        <dbReference type="Google" id="ProtNLM"/>
    </source>
</evidence>
<dbReference type="Pfam" id="PF07534">
    <property type="entry name" value="TLD"/>
    <property type="match status" value="2"/>
</dbReference>
<evidence type="ECO:0000313" key="4">
    <source>
        <dbReference type="Proteomes" id="UP001159405"/>
    </source>
</evidence>
<name>A0ABN8P8P5_9CNID</name>
<sequence>MSVDEEKVEPLSCAALEEAVNFMKKAYDVMNQQAIDVRKEKEALESVAKKLEHVHFASTITLNVGGQRFTTSLQTITKDKGSMLHAMFSGRFDSKPAEDGSYFIDRDGTHFRYILNYLRTGYLLAPDDKLVRKELLEEAQFYQIRGIVDELCPTPFQGSNILSDEQKQFLAHSCLKEKLELRHSTFVLIYRASRDGWHSSRFHALCDYKGPTVTVVRSGNYIFGGYTEQSWDVVPTKSKSRQSLLTDKKRTILKLIKATNEFVFQEPRHKGMLSLPDSSCHPLSCIFAVLVNYVRLVGLLKKWISSAIFLHHETQPSPQGFSSLFLAKACTIDVNLPNQYSQTSAKFAVLPENIFILFYFNSIGVSSYKQCTESFLFSLVNPSGSEPTKMPLKGTNNQNGIYCNSGYGPTFGGNHDLHIANGANANSNSYSTLGNSYEYPPHGNASFLVGQKNFMANELEVFLFQATG</sequence>
<protein>
    <recommendedName>
        <fullName evidence="5">BTB/POZ domain-containing protein KCTD6</fullName>
    </recommendedName>
</protein>
<dbReference type="PANTHER" id="PTHR11145:SF8">
    <property type="entry name" value="RE57120P"/>
    <property type="match status" value="1"/>
</dbReference>
<comment type="caution">
    <text evidence="3">The sequence shown here is derived from an EMBL/GenBank/DDBJ whole genome shotgun (WGS) entry which is preliminary data.</text>
</comment>
<dbReference type="InterPro" id="IPR006571">
    <property type="entry name" value="TLDc_dom"/>
</dbReference>
<dbReference type="EMBL" id="CALNXK010000058">
    <property type="protein sequence ID" value="CAH3136839.1"/>
    <property type="molecule type" value="Genomic_DNA"/>
</dbReference>
<proteinExistence type="predicted"/>
<dbReference type="InterPro" id="IPR045068">
    <property type="entry name" value="BACURD1-3"/>
</dbReference>
<dbReference type="PROSITE" id="PS50097">
    <property type="entry name" value="BTB"/>
    <property type="match status" value="1"/>
</dbReference>
<feature type="domain" description="TLDc" evidence="2">
    <location>
        <begin position="161"/>
        <end position="465"/>
    </location>
</feature>
<reference evidence="3 4" key="1">
    <citation type="submission" date="2022-05" db="EMBL/GenBank/DDBJ databases">
        <authorList>
            <consortium name="Genoscope - CEA"/>
            <person name="William W."/>
        </authorList>
    </citation>
    <scope>NUCLEOTIDE SEQUENCE [LARGE SCALE GENOMIC DNA]</scope>
</reference>
<accession>A0ABN8P8P5</accession>
<keyword evidence="4" id="KW-1185">Reference proteome</keyword>
<dbReference type="SMART" id="SM00225">
    <property type="entry name" value="BTB"/>
    <property type="match status" value="1"/>
</dbReference>
<dbReference type="Proteomes" id="UP001159405">
    <property type="component" value="Unassembled WGS sequence"/>
</dbReference>
<dbReference type="CDD" id="cd18376">
    <property type="entry name" value="BTB_POZ_FIP2-like"/>
    <property type="match status" value="1"/>
</dbReference>
<evidence type="ECO:0000313" key="3">
    <source>
        <dbReference type="EMBL" id="CAH3136839.1"/>
    </source>
</evidence>
<dbReference type="Pfam" id="PF02214">
    <property type="entry name" value="BTB_2"/>
    <property type="match status" value="1"/>
</dbReference>
<dbReference type="PANTHER" id="PTHR11145">
    <property type="entry name" value="BTB/POZ DOMAIN-CONTAINING ADAPTER FOR CUL3-MEDIATED RHOA DEGRADATION PROTEIN FAMILY MEMBER"/>
    <property type="match status" value="1"/>
</dbReference>
<dbReference type="InterPro" id="IPR000210">
    <property type="entry name" value="BTB/POZ_dom"/>
</dbReference>
<feature type="domain" description="BTB" evidence="1">
    <location>
        <begin position="58"/>
        <end position="127"/>
    </location>
</feature>
<dbReference type="InterPro" id="IPR011333">
    <property type="entry name" value="SKP1/BTB/POZ_sf"/>
</dbReference>
<dbReference type="Gene3D" id="3.30.710.10">
    <property type="entry name" value="Potassium Channel Kv1.1, Chain A"/>
    <property type="match status" value="1"/>
</dbReference>
<evidence type="ECO:0000259" key="1">
    <source>
        <dbReference type="PROSITE" id="PS50097"/>
    </source>
</evidence>